<feature type="transmembrane region" description="Helical" evidence="1">
    <location>
        <begin position="6"/>
        <end position="25"/>
    </location>
</feature>
<evidence type="ECO:0000313" key="2">
    <source>
        <dbReference type="EMBL" id="SVD05939.1"/>
    </source>
</evidence>
<reference evidence="2" key="1">
    <citation type="submission" date="2018-05" db="EMBL/GenBank/DDBJ databases">
        <authorList>
            <person name="Lanie J.A."/>
            <person name="Ng W.-L."/>
            <person name="Kazmierczak K.M."/>
            <person name="Andrzejewski T.M."/>
            <person name="Davidsen T.M."/>
            <person name="Wayne K.J."/>
            <person name="Tettelin H."/>
            <person name="Glass J.I."/>
            <person name="Rusch D."/>
            <person name="Podicherti R."/>
            <person name="Tsui H.-C.T."/>
            <person name="Winkler M.E."/>
        </authorList>
    </citation>
    <scope>NUCLEOTIDE SEQUENCE</scope>
</reference>
<evidence type="ECO:0000256" key="1">
    <source>
        <dbReference type="SAM" id="Phobius"/>
    </source>
</evidence>
<gene>
    <name evidence="2" type="ORF">METZ01_LOCUS358793</name>
</gene>
<proteinExistence type="predicted"/>
<dbReference type="EMBL" id="UINC01127065">
    <property type="protein sequence ID" value="SVD05939.1"/>
    <property type="molecule type" value="Genomic_DNA"/>
</dbReference>
<feature type="non-terminal residue" evidence="2">
    <location>
        <position position="26"/>
    </location>
</feature>
<protein>
    <submittedName>
        <fullName evidence="2">Uncharacterized protein</fullName>
    </submittedName>
</protein>
<name>A0A382S7R8_9ZZZZ</name>
<dbReference type="AlphaFoldDB" id="A0A382S7R8"/>
<keyword evidence="1" id="KW-1133">Transmembrane helix</keyword>
<organism evidence="2">
    <name type="scientific">marine metagenome</name>
    <dbReference type="NCBI Taxonomy" id="408172"/>
    <lineage>
        <taxon>unclassified sequences</taxon>
        <taxon>metagenomes</taxon>
        <taxon>ecological metagenomes</taxon>
    </lineage>
</organism>
<sequence length="26" mass="2704">MALGKWIGASAGWFFGGPLGAIIGYY</sequence>
<accession>A0A382S7R8</accession>
<keyword evidence="1" id="KW-0472">Membrane</keyword>
<keyword evidence="1" id="KW-0812">Transmembrane</keyword>